<comment type="similarity">
    <text evidence="1">Belongs to the ANT/ATPSC lysine N-methyltransferase family.</text>
</comment>
<evidence type="ECO:0000256" key="5">
    <source>
        <dbReference type="SAM" id="MobiDB-lite"/>
    </source>
</evidence>
<evidence type="ECO:0000313" key="7">
    <source>
        <dbReference type="EMBL" id="TRY88896.1"/>
    </source>
</evidence>
<keyword evidence="3" id="KW-0808">Transferase</keyword>
<proteinExistence type="inferred from homology"/>
<dbReference type="InterPro" id="IPR029063">
    <property type="entry name" value="SAM-dependent_MTases_sf"/>
</dbReference>
<dbReference type="SUPFAM" id="SSF53335">
    <property type="entry name" value="S-adenosyl-L-methionine-dependent methyltransferases"/>
    <property type="match status" value="1"/>
</dbReference>
<dbReference type="PANTHER" id="PTHR13610">
    <property type="entry name" value="METHYLTRANSFERASE DOMAIN-CONTAINING PROTEIN"/>
    <property type="match status" value="1"/>
</dbReference>
<dbReference type="InterPro" id="IPR026170">
    <property type="entry name" value="FAM173A/B"/>
</dbReference>
<keyword evidence="4" id="KW-0949">S-adenosyl-L-methionine</keyword>
<keyword evidence="6" id="KW-0472">Membrane</keyword>
<evidence type="ECO:0000256" key="3">
    <source>
        <dbReference type="ARBA" id="ARBA00022679"/>
    </source>
</evidence>
<reference evidence="7 8" key="1">
    <citation type="journal article" date="2019" name="Sci. Data">
        <title>Hybrid genome assembly and annotation of Danionella translucida.</title>
        <authorList>
            <person name="Kadobianskyi M."/>
            <person name="Schulze L."/>
            <person name="Schuelke M."/>
            <person name="Judkewitz B."/>
        </authorList>
    </citation>
    <scope>NUCLEOTIDE SEQUENCE [LARGE SCALE GENOMIC DNA]</scope>
    <source>
        <strain evidence="7 8">Bolton</strain>
    </source>
</reference>
<dbReference type="GO" id="GO:0016279">
    <property type="term" value="F:protein-lysine N-methyltransferase activity"/>
    <property type="evidence" value="ECO:0007669"/>
    <property type="project" value="InterPro"/>
</dbReference>
<comment type="caution">
    <text evidence="7">The sequence shown here is derived from an EMBL/GenBank/DDBJ whole genome shotgun (WGS) entry which is preliminary data.</text>
</comment>
<dbReference type="GO" id="GO:0032259">
    <property type="term" value="P:methylation"/>
    <property type="evidence" value="ECO:0007669"/>
    <property type="project" value="UniProtKB-KW"/>
</dbReference>
<organism evidence="7 8">
    <name type="scientific">Danionella cerebrum</name>
    <dbReference type="NCBI Taxonomy" id="2873325"/>
    <lineage>
        <taxon>Eukaryota</taxon>
        <taxon>Metazoa</taxon>
        <taxon>Chordata</taxon>
        <taxon>Craniata</taxon>
        <taxon>Vertebrata</taxon>
        <taxon>Euteleostomi</taxon>
        <taxon>Actinopterygii</taxon>
        <taxon>Neopterygii</taxon>
        <taxon>Teleostei</taxon>
        <taxon>Ostariophysi</taxon>
        <taxon>Cypriniformes</taxon>
        <taxon>Danionidae</taxon>
        <taxon>Danioninae</taxon>
        <taxon>Danionella</taxon>
    </lineage>
</organism>
<dbReference type="AlphaFoldDB" id="A0A553QG34"/>
<evidence type="ECO:0000256" key="4">
    <source>
        <dbReference type="ARBA" id="ARBA00022691"/>
    </source>
</evidence>
<dbReference type="Gene3D" id="3.40.50.150">
    <property type="entry name" value="Vaccinia Virus protein VP39"/>
    <property type="match status" value="1"/>
</dbReference>
<evidence type="ECO:0000313" key="8">
    <source>
        <dbReference type="Proteomes" id="UP000316079"/>
    </source>
</evidence>
<feature type="transmembrane region" description="Helical" evidence="6">
    <location>
        <begin position="57"/>
        <end position="78"/>
    </location>
</feature>
<sequence>MGVESAGDGINAGCNDARYGRQRRSLSPPHPSTSARETVSAAGRQQGAAESAKEKSLVIAASGALLGGVYGLWTLFALPGLKIPTHLKVGLKKVPYLPSSGKQTQNILTLLQGRAGSLADLGSGDGRLVFAATAKGFQCTGFEINSILTGYARGKARWKGLPSSSASFINKDFWKSDLSKYNNVTVFLAPGVMEVLGRKLEKELPDEARVIACRFPIPDWTPTATEGKGLDQTWAYDMNLIRKIQHKQPED</sequence>
<evidence type="ECO:0000256" key="6">
    <source>
        <dbReference type="SAM" id="Phobius"/>
    </source>
</evidence>
<keyword evidence="2" id="KW-0489">Methyltransferase</keyword>
<dbReference type="GO" id="GO:1905706">
    <property type="term" value="P:regulation of mitochondrial ATP synthesis coupled proton transport"/>
    <property type="evidence" value="ECO:0007669"/>
    <property type="project" value="TreeGrafter"/>
</dbReference>
<feature type="region of interest" description="Disordered" evidence="5">
    <location>
        <begin position="1"/>
        <end position="47"/>
    </location>
</feature>
<keyword evidence="6" id="KW-0812">Transmembrane</keyword>
<dbReference type="EMBL" id="SRMA01026017">
    <property type="protein sequence ID" value="TRY88896.1"/>
    <property type="molecule type" value="Genomic_DNA"/>
</dbReference>
<evidence type="ECO:0008006" key="9">
    <source>
        <dbReference type="Google" id="ProtNLM"/>
    </source>
</evidence>
<keyword evidence="8" id="KW-1185">Reference proteome</keyword>
<accession>A0A553QG34</accession>
<dbReference type="Proteomes" id="UP000316079">
    <property type="component" value="Unassembled WGS sequence"/>
</dbReference>
<dbReference type="GO" id="GO:0005739">
    <property type="term" value="C:mitochondrion"/>
    <property type="evidence" value="ECO:0007669"/>
    <property type="project" value="TreeGrafter"/>
</dbReference>
<evidence type="ECO:0000256" key="2">
    <source>
        <dbReference type="ARBA" id="ARBA00022603"/>
    </source>
</evidence>
<dbReference type="OrthoDB" id="66144at2759"/>
<gene>
    <name evidence="7" type="ORF">DNTS_021989</name>
</gene>
<evidence type="ECO:0000256" key="1">
    <source>
        <dbReference type="ARBA" id="ARBA00010633"/>
    </source>
</evidence>
<dbReference type="PANTHER" id="PTHR13610:SF18">
    <property type="entry name" value="SI:DKEY-190G11.3"/>
    <property type="match status" value="1"/>
</dbReference>
<keyword evidence="6" id="KW-1133">Transmembrane helix</keyword>
<name>A0A553QG34_9TELE</name>
<protein>
    <recommendedName>
        <fullName evidence="9">Methyltransferase domain-containing protein</fullName>
    </recommendedName>
</protein>